<comment type="caution">
    <text evidence="1">The sequence shown here is derived from an EMBL/GenBank/DDBJ whole genome shotgun (WGS) entry which is preliminary data.</text>
</comment>
<dbReference type="EMBL" id="JAWDGP010004497">
    <property type="protein sequence ID" value="KAK3763850.1"/>
    <property type="molecule type" value="Genomic_DNA"/>
</dbReference>
<dbReference type="AlphaFoldDB" id="A0AAE0Z6X3"/>
<keyword evidence="2" id="KW-1185">Reference proteome</keyword>
<dbReference type="Proteomes" id="UP001283361">
    <property type="component" value="Unassembled WGS sequence"/>
</dbReference>
<protein>
    <submittedName>
        <fullName evidence="1">Uncharacterized protein</fullName>
    </submittedName>
</protein>
<evidence type="ECO:0000313" key="2">
    <source>
        <dbReference type="Proteomes" id="UP001283361"/>
    </source>
</evidence>
<evidence type="ECO:0000313" key="1">
    <source>
        <dbReference type="EMBL" id="KAK3763850.1"/>
    </source>
</evidence>
<organism evidence="1 2">
    <name type="scientific">Elysia crispata</name>
    <name type="common">lettuce slug</name>
    <dbReference type="NCBI Taxonomy" id="231223"/>
    <lineage>
        <taxon>Eukaryota</taxon>
        <taxon>Metazoa</taxon>
        <taxon>Spiralia</taxon>
        <taxon>Lophotrochozoa</taxon>
        <taxon>Mollusca</taxon>
        <taxon>Gastropoda</taxon>
        <taxon>Heterobranchia</taxon>
        <taxon>Euthyneura</taxon>
        <taxon>Panpulmonata</taxon>
        <taxon>Sacoglossa</taxon>
        <taxon>Placobranchoidea</taxon>
        <taxon>Plakobranchidae</taxon>
        <taxon>Elysia</taxon>
    </lineage>
</organism>
<name>A0AAE0Z6X3_9GAST</name>
<sequence length="116" mass="13351">MSLSTSPSRVKTKEQRFSIERYQRIKAVGFQQRQDLRRALPLVEKAFTSREFYPPAPTRPSQTSRYRKKIRTIRGSNCSRMTDKGYPIRRDQPAADLRAISDAIIDSMEVTTAGDL</sequence>
<accession>A0AAE0Z6X3</accession>
<reference evidence="1" key="1">
    <citation type="journal article" date="2023" name="G3 (Bethesda)">
        <title>A reference genome for the long-term kleptoplast-retaining sea slug Elysia crispata morphotype clarki.</title>
        <authorList>
            <person name="Eastman K.E."/>
            <person name="Pendleton A.L."/>
            <person name="Shaikh M.A."/>
            <person name="Suttiyut T."/>
            <person name="Ogas R."/>
            <person name="Tomko P."/>
            <person name="Gavelis G."/>
            <person name="Widhalm J.R."/>
            <person name="Wisecaver J.H."/>
        </authorList>
    </citation>
    <scope>NUCLEOTIDE SEQUENCE</scope>
    <source>
        <strain evidence="1">ECLA1</strain>
    </source>
</reference>
<proteinExistence type="predicted"/>
<gene>
    <name evidence="1" type="ORF">RRG08_050214</name>
</gene>